<evidence type="ECO:0000313" key="8">
    <source>
        <dbReference type="EMBL" id="QEW07739.1"/>
    </source>
</evidence>
<feature type="domain" description="Flagellar hook-associated protein 2 C-terminal" evidence="7">
    <location>
        <begin position="235"/>
        <end position="395"/>
    </location>
</feature>
<keyword evidence="9" id="KW-1185">Reference proteome</keyword>
<dbReference type="Proteomes" id="UP000325606">
    <property type="component" value="Chromosome"/>
</dbReference>
<dbReference type="PANTHER" id="PTHR30288">
    <property type="entry name" value="FLAGELLAR CAP/ASSEMBLY PROTEIN FLID"/>
    <property type="match status" value="1"/>
</dbReference>
<dbReference type="GO" id="GO:0007155">
    <property type="term" value="P:cell adhesion"/>
    <property type="evidence" value="ECO:0007669"/>
    <property type="project" value="InterPro"/>
</dbReference>
<organism evidence="8 9">
    <name type="scientific">Nitrincola iocasae</name>
    <dbReference type="NCBI Taxonomy" id="2614693"/>
    <lineage>
        <taxon>Bacteria</taxon>
        <taxon>Pseudomonadati</taxon>
        <taxon>Pseudomonadota</taxon>
        <taxon>Gammaproteobacteria</taxon>
        <taxon>Oceanospirillales</taxon>
        <taxon>Oceanospirillaceae</taxon>
        <taxon>Nitrincola</taxon>
    </lineage>
</organism>
<protein>
    <recommendedName>
        <fullName evidence="5">Flagellar hook-associated protein 2</fullName>
        <shortName evidence="5">HAP2</shortName>
    </recommendedName>
    <alternativeName>
        <fullName evidence="5">Flagellar cap protein</fullName>
    </alternativeName>
</protein>
<evidence type="ECO:0000256" key="3">
    <source>
        <dbReference type="ARBA" id="ARBA00023054"/>
    </source>
</evidence>
<feature type="domain" description="Flagellar hook-associated protein 2 N-terminal" evidence="6">
    <location>
        <begin position="12"/>
        <end position="109"/>
    </location>
</feature>
<dbReference type="GO" id="GO:0005576">
    <property type="term" value="C:extracellular region"/>
    <property type="evidence" value="ECO:0007669"/>
    <property type="project" value="UniProtKB-SubCell"/>
</dbReference>
<dbReference type="PANTHER" id="PTHR30288:SF0">
    <property type="entry name" value="FLAGELLAR HOOK-ASSOCIATED PROTEIN 2"/>
    <property type="match status" value="1"/>
</dbReference>
<dbReference type="GO" id="GO:0009424">
    <property type="term" value="C:bacterial-type flagellum hook"/>
    <property type="evidence" value="ECO:0007669"/>
    <property type="project" value="UniProtKB-UniRule"/>
</dbReference>
<dbReference type="InterPro" id="IPR010809">
    <property type="entry name" value="FliD_C"/>
</dbReference>
<keyword evidence="4 5" id="KW-0975">Bacterial flagellum</keyword>
<reference evidence="8 9" key="1">
    <citation type="submission" date="2019-09" db="EMBL/GenBank/DDBJ databases">
        <title>Nitrincola iocasae sp. nov., a bacterium isolated from the sediment collected at a cold seep field in South China Sea.</title>
        <authorList>
            <person name="Zhang H."/>
            <person name="Wang H."/>
            <person name="Li C."/>
        </authorList>
    </citation>
    <scope>NUCLEOTIDE SEQUENCE [LARGE SCALE GENOMIC DNA]</scope>
    <source>
        <strain evidence="8 9">KXZD1103</strain>
    </source>
</reference>
<keyword evidence="3" id="KW-0175">Coiled coil</keyword>
<dbReference type="InterPro" id="IPR003481">
    <property type="entry name" value="FliD_N"/>
</dbReference>
<evidence type="ECO:0000256" key="1">
    <source>
        <dbReference type="ARBA" id="ARBA00009764"/>
    </source>
</evidence>
<gene>
    <name evidence="8" type="primary">fliD</name>
    <name evidence="8" type="ORF">F5I99_15245</name>
</gene>
<dbReference type="RefSeq" id="WP_151057458.1">
    <property type="nucleotide sequence ID" value="NZ_CP044222.1"/>
</dbReference>
<comment type="subcellular location">
    <subcellularLocation>
        <location evidence="5">Secreted</location>
    </subcellularLocation>
    <subcellularLocation>
        <location evidence="5">Bacterial flagellum</location>
    </subcellularLocation>
</comment>
<dbReference type="InterPro" id="IPR040026">
    <property type="entry name" value="FliD"/>
</dbReference>
<dbReference type="KEGG" id="nik:F5I99_15245"/>
<dbReference type="GO" id="GO:0071973">
    <property type="term" value="P:bacterial-type flagellum-dependent cell motility"/>
    <property type="evidence" value="ECO:0007669"/>
    <property type="project" value="TreeGrafter"/>
</dbReference>
<sequence>MNNIISSLGAGSGIDTQKLVNDLVEIERQPVEQRLDKKQANLEAQISGYGALKGGLSDFQALLTPLTNPETFSARNVSFTESTAVTPTKVDANAVTGNYQVEVMQLARVQSLSTATIADPNAEVATGTLNIRFGSWDAGLSAFSPNAQKDGLQIDIDSNNNTLEGIRDAINATASGIQASIIPDGGEYRLMLSSPTGETQALEITVEEDAGATGMSLSTLEFNASTQNLLQNQAAQDAKVRINGLEVRRPTNEVSDVIPGLEFSLNRASPDEIINFSITEDKATGEQAVRDFVDGFNDFFKFASTLTGYSRDEDNQLVRGDLATDSIAKSMVTRMRDILVSAVPGVQGDQASLAMLGIQTERDGTLSIDEEVFSKALSDNFELLGSIFATEVSSSSALVEAKLGSYGGSAQPGQYDIQITTQPAKGSLMAGGLDAGLVFPLDTGTGDFSFKMRINGVESGLISLPQNQQYDSADALAIELQTLINADASIQQGRAQVDVSYNTTDNRFEFVSREYGAVSNVGITEASTAMDALGMGQQNGVAGRDVAGTINGVAGFGAGNILLPDLNSPAYGLNFSVAPGVTEATVDYSRGLSGELNRLAQDFLAKDGAVSTRETTLNKQIEGIASDRERLDDRMEKRFLQLQSQFQAMERIISSFQATGDQLDGILDRLPFTAQN</sequence>
<dbReference type="InterPro" id="IPR010810">
    <property type="entry name" value="Flagellin_hook_IN_motif"/>
</dbReference>
<dbReference type="AlphaFoldDB" id="A0A5J6LGL0"/>
<evidence type="ECO:0000256" key="2">
    <source>
        <dbReference type="ARBA" id="ARBA00011255"/>
    </source>
</evidence>
<evidence type="ECO:0000259" key="7">
    <source>
        <dbReference type="Pfam" id="PF07195"/>
    </source>
</evidence>
<dbReference type="GO" id="GO:0009421">
    <property type="term" value="C:bacterial-type flagellum filament cap"/>
    <property type="evidence" value="ECO:0007669"/>
    <property type="project" value="InterPro"/>
</dbReference>
<evidence type="ECO:0000256" key="5">
    <source>
        <dbReference type="RuleBase" id="RU362066"/>
    </source>
</evidence>
<dbReference type="Pfam" id="PF07196">
    <property type="entry name" value="Flagellin_IN"/>
    <property type="match status" value="1"/>
</dbReference>
<keyword evidence="8" id="KW-0966">Cell projection</keyword>
<keyword evidence="8" id="KW-0282">Flagellum</keyword>
<keyword evidence="8" id="KW-0969">Cilium</keyword>
<name>A0A5J6LGL0_9GAMM</name>
<comment type="function">
    <text evidence="5">Required for morphogenesis and for the elongation of the flagellar filament by facilitating polymerization of the flagellin monomers at the tip of growing filament. Forms a capping structure, which prevents flagellin subunits (transported through the central channel of the flagellum) from leaking out without polymerization at the distal end.</text>
</comment>
<keyword evidence="5" id="KW-0964">Secreted</keyword>
<accession>A0A5J6LGL0</accession>
<evidence type="ECO:0000256" key="4">
    <source>
        <dbReference type="ARBA" id="ARBA00023143"/>
    </source>
</evidence>
<dbReference type="Pfam" id="PF02465">
    <property type="entry name" value="FliD_N"/>
    <property type="match status" value="1"/>
</dbReference>
<feature type="domain" description="Flagellar hook-associated protein 2 C-terminal" evidence="7">
    <location>
        <begin position="586"/>
        <end position="657"/>
    </location>
</feature>
<evidence type="ECO:0000313" key="9">
    <source>
        <dbReference type="Proteomes" id="UP000325606"/>
    </source>
</evidence>
<evidence type="ECO:0000259" key="6">
    <source>
        <dbReference type="Pfam" id="PF02465"/>
    </source>
</evidence>
<dbReference type="EMBL" id="CP044222">
    <property type="protein sequence ID" value="QEW07739.1"/>
    <property type="molecule type" value="Genomic_DNA"/>
</dbReference>
<comment type="similarity">
    <text evidence="1 5">Belongs to the FliD family.</text>
</comment>
<comment type="subunit">
    <text evidence="2 5">Homopentamer.</text>
</comment>
<dbReference type="Pfam" id="PF07195">
    <property type="entry name" value="FliD_C"/>
    <property type="match status" value="2"/>
</dbReference>
<proteinExistence type="inferred from homology"/>